<dbReference type="SUPFAM" id="SSF117074">
    <property type="entry name" value="Hypothetical protein PA1324"/>
    <property type="match status" value="1"/>
</dbReference>
<protein>
    <submittedName>
        <fullName evidence="5">T9SS type A sorting domain-containing protein</fullName>
    </submittedName>
</protein>
<comment type="caution">
    <text evidence="5">The sequence shown here is derived from an EMBL/GenBank/DDBJ whole genome shotgun (WGS) entry which is preliminary data.</text>
</comment>
<organism evidence="5 6">
    <name type="scientific">Flavobacterium cerinum</name>
    <dbReference type="NCBI Taxonomy" id="2502784"/>
    <lineage>
        <taxon>Bacteria</taxon>
        <taxon>Pseudomonadati</taxon>
        <taxon>Bacteroidota</taxon>
        <taxon>Flavobacteriia</taxon>
        <taxon>Flavobacteriales</taxon>
        <taxon>Flavobacteriaceae</taxon>
        <taxon>Flavobacterium</taxon>
    </lineage>
</organism>
<dbReference type="Pfam" id="PF18962">
    <property type="entry name" value="Por_Secre_tail"/>
    <property type="match status" value="1"/>
</dbReference>
<dbReference type="Pfam" id="PF24595">
    <property type="entry name" value="DUF7619"/>
    <property type="match status" value="1"/>
</dbReference>
<dbReference type="InterPro" id="IPR055353">
    <property type="entry name" value="DUF7619"/>
</dbReference>
<feature type="domain" description="DUF7619" evidence="4">
    <location>
        <begin position="498"/>
        <end position="630"/>
    </location>
</feature>
<dbReference type="EMBL" id="SBII01000005">
    <property type="protein sequence ID" value="RWX00544.1"/>
    <property type="molecule type" value="Genomic_DNA"/>
</dbReference>
<accession>A0A3S3Q967</accession>
<dbReference type="InterPro" id="IPR013783">
    <property type="entry name" value="Ig-like_fold"/>
</dbReference>
<evidence type="ECO:0000256" key="2">
    <source>
        <dbReference type="SAM" id="SignalP"/>
    </source>
</evidence>
<evidence type="ECO:0000313" key="5">
    <source>
        <dbReference type="EMBL" id="RWX00544.1"/>
    </source>
</evidence>
<proteinExistence type="predicted"/>
<sequence>MKNKLLFLAVFLLLTLNGFSQAVANPAPNIQQCGFEVFNLTVQTPIILGNQNPNGFIVTYYKTQADAANGTNPIGNPTSFVSPQQQTIFAKVTNTTDGSTAITVFQINWSSGIFLPDMPNVTACEFYTLPALQQGNYFTGANGSGQIITIGTVITQTQTVYVFAQSGVCTDESSFVVTILAPPTMQTTPLYACDQNGDGFEMFNLSDIVPQIMGGVTDFTTYFFLTQADSENTNNAIINYDAFVNTVADSQTLYAMIIHGNCTWLVPFQISAIECTGNSISGFASLDLDGNGCDLFEAAAANMPVSYTHDNIVYTTYTNADGHYKFINVPDGVNTVTASPANMYTATPGSYSFTMPAVEEDANFCISPSEIINEVSVALVPTSQARPGFAASYIIFYENLGTVTANGTISLQFDSSKLTFVNTSPAMVLSGNTLTFTYSNLLPFQTKNILLNFTVKQPPVVNGQDVLVFTATINPASGDSNPVNNTSVLNQIVVNSYDPNDITVREGKYITEEQANEYLNYVVRFQNTGTADAINIRVTNTLDENLDWSTFQPIAASHDYKTNRTANEVEFLFDNIHLADSLSNEPASHGYIIYKIKPKADIALGDIMAAQAHIYFDFNPAIDTNTVTTTVQNVAGVKENTLINFMIYPNPASGSVNLKLNNIRGTLSEVVIADVLGKTILTSSIENNEADIDILSLRSGVYFITINMQGTKSTKKLIVK</sequence>
<evidence type="ECO:0000256" key="1">
    <source>
        <dbReference type="ARBA" id="ARBA00022729"/>
    </source>
</evidence>
<feature type="signal peptide" evidence="2">
    <location>
        <begin position="1"/>
        <end position="22"/>
    </location>
</feature>
<evidence type="ECO:0000259" key="3">
    <source>
        <dbReference type="Pfam" id="PF18962"/>
    </source>
</evidence>
<dbReference type="RefSeq" id="WP_128389773.1">
    <property type="nucleotide sequence ID" value="NZ_SBII01000005.1"/>
</dbReference>
<dbReference type="Gene3D" id="2.60.40.10">
    <property type="entry name" value="Immunoglobulins"/>
    <property type="match status" value="1"/>
</dbReference>
<dbReference type="AlphaFoldDB" id="A0A3S3Q967"/>
<dbReference type="InterPro" id="IPR026444">
    <property type="entry name" value="Secre_tail"/>
</dbReference>
<feature type="domain" description="Secretion system C-terminal sorting" evidence="3">
    <location>
        <begin position="647"/>
        <end position="719"/>
    </location>
</feature>
<reference evidence="5 6" key="1">
    <citation type="submission" date="2019-01" db="EMBL/GenBank/DDBJ databases">
        <title>Flavobacterium sp. nov.,isolated from freshwater.</title>
        <authorList>
            <person name="Zhang R."/>
            <person name="Du Z.-J."/>
        </authorList>
    </citation>
    <scope>NUCLEOTIDE SEQUENCE [LARGE SCALE GENOMIC DNA]</scope>
    <source>
        <strain evidence="5 6">1E403</strain>
    </source>
</reference>
<keyword evidence="1 2" id="KW-0732">Signal</keyword>
<gene>
    <name evidence="5" type="ORF">EPI11_09735</name>
</gene>
<feature type="chain" id="PRO_5018620067" evidence="2">
    <location>
        <begin position="23"/>
        <end position="720"/>
    </location>
</feature>
<keyword evidence="6" id="KW-1185">Reference proteome</keyword>
<dbReference type="NCBIfam" id="TIGR04183">
    <property type="entry name" value="Por_Secre_tail"/>
    <property type="match status" value="1"/>
</dbReference>
<evidence type="ECO:0000259" key="4">
    <source>
        <dbReference type="Pfam" id="PF24595"/>
    </source>
</evidence>
<dbReference type="Proteomes" id="UP000287527">
    <property type="component" value="Unassembled WGS sequence"/>
</dbReference>
<evidence type="ECO:0000313" key="6">
    <source>
        <dbReference type="Proteomes" id="UP000287527"/>
    </source>
</evidence>
<dbReference type="OrthoDB" id="1110367at2"/>
<name>A0A3S3Q967_9FLAO</name>